<organism evidence="4 5">
    <name type="scientific">Saprolegnia diclina (strain VS20)</name>
    <dbReference type="NCBI Taxonomy" id="1156394"/>
    <lineage>
        <taxon>Eukaryota</taxon>
        <taxon>Sar</taxon>
        <taxon>Stramenopiles</taxon>
        <taxon>Oomycota</taxon>
        <taxon>Saprolegniomycetes</taxon>
        <taxon>Saprolegniales</taxon>
        <taxon>Saprolegniaceae</taxon>
        <taxon>Saprolegnia</taxon>
    </lineage>
</organism>
<dbReference type="AlphaFoldDB" id="T0PSM6"/>
<reference evidence="4 5" key="1">
    <citation type="submission" date="2012-04" db="EMBL/GenBank/DDBJ databases">
        <title>The Genome Sequence of Saprolegnia declina VS20.</title>
        <authorList>
            <consortium name="The Broad Institute Genome Sequencing Platform"/>
            <person name="Russ C."/>
            <person name="Nusbaum C."/>
            <person name="Tyler B."/>
            <person name="van West P."/>
            <person name="Dieguez-Uribeondo J."/>
            <person name="de Bruijn I."/>
            <person name="Tripathy S."/>
            <person name="Jiang R."/>
            <person name="Young S.K."/>
            <person name="Zeng Q."/>
            <person name="Gargeya S."/>
            <person name="Fitzgerald M."/>
            <person name="Haas B."/>
            <person name="Abouelleil A."/>
            <person name="Alvarado L."/>
            <person name="Arachchi H.M."/>
            <person name="Berlin A."/>
            <person name="Chapman S.B."/>
            <person name="Goldberg J."/>
            <person name="Griggs A."/>
            <person name="Gujja S."/>
            <person name="Hansen M."/>
            <person name="Howarth C."/>
            <person name="Imamovic A."/>
            <person name="Larimer J."/>
            <person name="McCowen C."/>
            <person name="Montmayeur A."/>
            <person name="Murphy C."/>
            <person name="Neiman D."/>
            <person name="Pearson M."/>
            <person name="Priest M."/>
            <person name="Roberts A."/>
            <person name="Saif S."/>
            <person name="Shea T."/>
            <person name="Sisk P."/>
            <person name="Sykes S."/>
            <person name="Wortman J."/>
            <person name="Nusbaum C."/>
            <person name="Birren B."/>
        </authorList>
    </citation>
    <scope>NUCLEOTIDE SEQUENCE [LARGE SCALE GENOMIC DNA]</scope>
    <source>
        <strain evidence="4 5">VS20</strain>
    </source>
</reference>
<keyword evidence="3" id="KW-0732">Signal</keyword>
<dbReference type="eggNOG" id="ENOG502QRDZ">
    <property type="taxonomic scope" value="Eukaryota"/>
</dbReference>
<dbReference type="EMBL" id="JH767194">
    <property type="protein sequence ID" value="EQC28479.1"/>
    <property type="molecule type" value="Genomic_DNA"/>
</dbReference>
<protein>
    <recommendedName>
        <fullName evidence="6">Apple domain-containing protein</fullName>
    </recommendedName>
</protein>
<dbReference type="Proteomes" id="UP000030762">
    <property type="component" value="Unassembled WGS sequence"/>
</dbReference>
<dbReference type="RefSeq" id="XP_008618127.1">
    <property type="nucleotide sequence ID" value="XM_008619905.1"/>
</dbReference>
<keyword evidence="5" id="KW-1185">Reference proteome</keyword>
<sequence length="499" mass="52562">MLARWFVVLLLGVAAASSSTGASIDALDGFGQPVDWWAILKLPSQVKNAAGKLVPTCDCTAPSCTDDKARGSGLCYLYADAKNPTFRYFKDLGYDCLGQGGNDPLSHTLKQKASSPYWAYYNDQFYAIAQGDSTARQCSGTNTFNAHAKGFLAFDAITGGVALQASIPNYPDPSDDASGFVPLGCQGENNVQYAQHIFAMSLPATSVDALGRGLQVARVCSANFYKADADIMTSASLRAANVPSSLQSMVDALTKPRLPKTPSTTLVLETKAKMAITSVFKAGIDALPPWALVAQSLNTDVSAATWWDGASGIPTLCAGDVYASASHAFCIGRPLNLTSDGTFTFNVENLVAATFPLPNMGQVSWSLLGGVGAGGNHAKWGLSTPRKTGTRSLSVFGDLNMEGFPCSTNCAGSQGGRGGAFHALNVPALHESLASLVSSVCSCEMKSAGYVQARMCNAGCYKRLGDTFREEELPTLTTSTSYWSKNAALARNHSYDPSP</sequence>
<dbReference type="InParanoid" id="T0PSM6"/>
<evidence type="ECO:0000256" key="1">
    <source>
        <dbReference type="ARBA" id="ARBA00007527"/>
    </source>
</evidence>
<feature type="chain" id="PRO_5004569494" description="Apple domain-containing protein" evidence="3">
    <location>
        <begin position="22"/>
        <end position="499"/>
    </location>
</feature>
<gene>
    <name evidence="4" type="ORF">SDRG_13807</name>
</gene>
<name>T0PSM6_SAPDV</name>
<feature type="signal peptide" evidence="3">
    <location>
        <begin position="1"/>
        <end position="21"/>
    </location>
</feature>
<dbReference type="OrthoDB" id="10261598at2759"/>
<comment type="similarity">
    <text evidence="1">Belongs to the DNase II family.</text>
</comment>
<evidence type="ECO:0008006" key="6">
    <source>
        <dbReference type="Google" id="ProtNLM"/>
    </source>
</evidence>
<dbReference type="InterPro" id="IPR004947">
    <property type="entry name" value="DNase_II"/>
</dbReference>
<dbReference type="OMA" id="LRMCHRG"/>
<dbReference type="Pfam" id="PF03265">
    <property type="entry name" value="DNase_II"/>
    <property type="match status" value="1"/>
</dbReference>
<dbReference type="VEuPathDB" id="FungiDB:SDRG_13807"/>
<evidence type="ECO:0000313" key="5">
    <source>
        <dbReference type="Proteomes" id="UP000030762"/>
    </source>
</evidence>
<dbReference type="STRING" id="1156394.T0PSM6"/>
<dbReference type="PANTHER" id="PTHR10858:SF23">
    <property type="entry name" value="DEOXYRIBONUCLEASE II"/>
    <property type="match status" value="1"/>
</dbReference>
<dbReference type="GeneID" id="19954534"/>
<evidence type="ECO:0000313" key="4">
    <source>
        <dbReference type="EMBL" id="EQC28479.1"/>
    </source>
</evidence>
<dbReference type="GO" id="GO:0004531">
    <property type="term" value="F:deoxyribonuclease II activity"/>
    <property type="evidence" value="ECO:0007669"/>
    <property type="project" value="InterPro"/>
</dbReference>
<keyword evidence="2" id="KW-0378">Hydrolase</keyword>
<accession>T0PSM6</accession>
<evidence type="ECO:0000256" key="2">
    <source>
        <dbReference type="ARBA" id="ARBA00022801"/>
    </source>
</evidence>
<evidence type="ECO:0000256" key="3">
    <source>
        <dbReference type="SAM" id="SignalP"/>
    </source>
</evidence>
<dbReference type="PANTHER" id="PTHR10858">
    <property type="entry name" value="DEOXYRIBONUCLEASE II"/>
    <property type="match status" value="1"/>
</dbReference>
<proteinExistence type="inferred from homology"/>